<reference evidence="5" key="1">
    <citation type="journal article" date="2020" name="mSystems">
        <title>Genome- and Community-Level Interaction Insights into Carbon Utilization and Element Cycling Functions of Hydrothermarchaeota in Hydrothermal Sediment.</title>
        <authorList>
            <person name="Zhou Z."/>
            <person name="Liu Y."/>
            <person name="Xu W."/>
            <person name="Pan J."/>
            <person name="Luo Z.H."/>
            <person name="Li M."/>
        </authorList>
    </citation>
    <scope>NUCLEOTIDE SEQUENCE [LARGE SCALE GENOMIC DNA]</scope>
    <source>
        <strain evidence="5">SpSt-556</strain>
    </source>
</reference>
<feature type="region of interest" description="Disordered" evidence="4">
    <location>
        <begin position="115"/>
        <end position="138"/>
    </location>
</feature>
<dbReference type="InterPro" id="IPR000424">
    <property type="entry name" value="Primosome_PriB/ssb"/>
</dbReference>
<keyword evidence="1 2" id="KW-0238">DNA-binding</keyword>
<dbReference type="SUPFAM" id="SSF50249">
    <property type="entry name" value="Nucleic acid-binding proteins"/>
    <property type="match status" value="1"/>
</dbReference>
<evidence type="ECO:0000256" key="1">
    <source>
        <dbReference type="ARBA" id="ARBA00023125"/>
    </source>
</evidence>
<proteinExistence type="inferred from homology"/>
<comment type="caution">
    <text evidence="2">Lacks conserved residue(s) required for the propagation of feature annotation.</text>
</comment>
<dbReference type="Pfam" id="PF00436">
    <property type="entry name" value="SSB"/>
    <property type="match status" value="1"/>
</dbReference>
<dbReference type="EMBL" id="DSXR01000041">
    <property type="protein sequence ID" value="HGS86642.1"/>
    <property type="molecule type" value="Genomic_DNA"/>
</dbReference>
<dbReference type="PANTHER" id="PTHR10302">
    <property type="entry name" value="SINGLE-STRANDED DNA-BINDING PROTEIN"/>
    <property type="match status" value="1"/>
</dbReference>
<dbReference type="GO" id="GO:0009295">
    <property type="term" value="C:nucleoid"/>
    <property type="evidence" value="ECO:0007669"/>
    <property type="project" value="TreeGrafter"/>
</dbReference>
<dbReference type="InterPro" id="IPR011344">
    <property type="entry name" value="ssDNA-bd"/>
</dbReference>
<dbReference type="CDD" id="cd04496">
    <property type="entry name" value="SSB_OBF"/>
    <property type="match status" value="1"/>
</dbReference>
<dbReference type="PROSITE" id="PS50935">
    <property type="entry name" value="SSB"/>
    <property type="match status" value="1"/>
</dbReference>
<dbReference type="NCBIfam" id="TIGR00621">
    <property type="entry name" value="ssb"/>
    <property type="match status" value="1"/>
</dbReference>
<dbReference type="HAMAP" id="MF_00984">
    <property type="entry name" value="SSB"/>
    <property type="match status" value="1"/>
</dbReference>
<dbReference type="InterPro" id="IPR012340">
    <property type="entry name" value="NA-bd_OB-fold"/>
</dbReference>
<dbReference type="PIRSF" id="PIRSF002070">
    <property type="entry name" value="SSB"/>
    <property type="match status" value="1"/>
</dbReference>
<dbReference type="GO" id="GO:0003697">
    <property type="term" value="F:single-stranded DNA binding"/>
    <property type="evidence" value="ECO:0007669"/>
    <property type="project" value="UniProtKB-UniRule"/>
</dbReference>
<evidence type="ECO:0000256" key="2">
    <source>
        <dbReference type="HAMAP-Rule" id="MF_00984"/>
    </source>
</evidence>
<accession>A0A7C4KYH2</accession>
<dbReference type="AlphaFoldDB" id="A0A7C4KYH2"/>
<comment type="subunit">
    <text evidence="2">Homotetramer.</text>
</comment>
<dbReference type="Gene3D" id="2.40.50.140">
    <property type="entry name" value="Nucleic acid-binding proteins"/>
    <property type="match status" value="1"/>
</dbReference>
<dbReference type="GO" id="GO:0006260">
    <property type="term" value="P:DNA replication"/>
    <property type="evidence" value="ECO:0007669"/>
    <property type="project" value="InterPro"/>
</dbReference>
<sequence>MFHTIILIGNLGRDPEMRYTPTGQPVTSFNVASNRQYTNQNGQKVKETIWFRVSVWGKQAEVCNQYLRKGSKVLIEGRLTPDPNSGGPRVWTRSDGSSGASYDVTAATVRFLSTRGEMEGEVGGEDLPEVDAGEDIPF</sequence>
<gene>
    <name evidence="5" type="ORF">ENT17_03385</name>
</gene>
<organism evidence="5">
    <name type="scientific">Bellilinea caldifistulae</name>
    <dbReference type="NCBI Taxonomy" id="360411"/>
    <lineage>
        <taxon>Bacteria</taxon>
        <taxon>Bacillati</taxon>
        <taxon>Chloroflexota</taxon>
        <taxon>Anaerolineae</taxon>
        <taxon>Anaerolineales</taxon>
        <taxon>Anaerolineaceae</taxon>
        <taxon>Bellilinea</taxon>
    </lineage>
</organism>
<protein>
    <recommendedName>
        <fullName evidence="2 3">Single-stranded DNA-binding protein</fullName>
        <shortName evidence="2">SSB</shortName>
    </recommendedName>
</protein>
<evidence type="ECO:0000256" key="3">
    <source>
        <dbReference type="PIRNR" id="PIRNR002070"/>
    </source>
</evidence>
<dbReference type="PANTHER" id="PTHR10302:SF27">
    <property type="entry name" value="SINGLE-STRANDED DNA-BINDING PROTEIN"/>
    <property type="match status" value="1"/>
</dbReference>
<name>A0A7C4KYH2_9CHLR</name>
<comment type="caution">
    <text evidence="5">The sequence shown here is derived from an EMBL/GenBank/DDBJ whole genome shotgun (WGS) entry which is preliminary data.</text>
</comment>
<feature type="compositionally biased region" description="Acidic residues" evidence="4">
    <location>
        <begin position="119"/>
        <end position="138"/>
    </location>
</feature>
<evidence type="ECO:0000256" key="4">
    <source>
        <dbReference type="SAM" id="MobiDB-lite"/>
    </source>
</evidence>
<feature type="region of interest" description="Disordered" evidence="4">
    <location>
        <begin position="78"/>
        <end position="100"/>
    </location>
</feature>
<evidence type="ECO:0000313" key="5">
    <source>
        <dbReference type="EMBL" id="HGS86642.1"/>
    </source>
</evidence>